<evidence type="ECO:0000313" key="3">
    <source>
        <dbReference type="Proteomes" id="UP001320148"/>
    </source>
</evidence>
<proteinExistence type="predicted"/>
<dbReference type="SMART" id="SM00028">
    <property type="entry name" value="TPR"/>
    <property type="match status" value="2"/>
</dbReference>
<reference evidence="2 3" key="1">
    <citation type="submission" date="2021-02" db="EMBL/GenBank/DDBJ databases">
        <title>Complete genome of Desulfoluna sp. strain ASN36.</title>
        <authorList>
            <person name="Takahashi A."/>
            <person name="Kojima H."/>
            <person name="Fukui M."/>
        </authorList>
    </citation>
    <scope>NUCLEOTIDE SEQUENCE [LARGE SCALE GENOMIC DNA]</scope>
    <source>
        <strain evidence="2 3">ASN36</strain>
    </source>
</reference>
<protein>
    <recommendedName>
        <fullName evidence="1">CHAT domain-containing protein</fullName>
    </recommendedName>
</protein>
<dbReference type="Pfam" id="PF12770">
    <property type="entry name" value="CHAT"/>
    <property type="match status" value="1"/>
</dbReference>
<sequence>MKYKNRLTLLLVSLVAICLLQGCAISKITSIQIDAERKLYSEAVEGFEREIGAYENWVPEDKFLDGPKFNWGLIEVCNCYYELGNMSKAEECAMAYEKLFLTEVLRDSKDNYYPIYFQHRYYGLLTKLHLELGNYEKARVYAEKMIEINIREFGSLTETKGGVEIYADFMADAAIAFARTGDPDKARELLAVIHNIGGGRDSIGTSWVLKRMYSAQARGYVAIGDYEKAKEALGRKLGSQAYFGRAIVFLHTMGISELAGIGKEQSNPFSLNETIMLSRIYLDTEEYEKAKPLYDALINNTHRLLGTNYIRTQTDLSNRPGIYYALLHDRGKIALHEGDRELAVSCFKQALDIIEGQRATIHTESSKIGFVGDKQAVYRDLTALLIEMGRYEEAFAIAERSKARALVDMLASKSDLSGGERANTEELTGLLREVDDLEHKAKILVAENEAGQPSARRSVELKQRQILQADPEFSSLVAVTPPDVKAIQALLPENETLIEYYGDETGLFAFVVTRNEIRAVALGPVDIKEKVAGFRTWIQTPPAEVRGLRLAKSKGPVSQANKTGEELYNDLIAPLAKHIETRNLTIVPHGALHYLPFNALSNGNTYLIDRYRVRVLPSASVMAFLKNDKQNYKGKLLAFGNPDLGNPALDLPGAEAESRAITRKVSKASLYTRKEATETVAKADGSRYKYVHFALHGTFDSDKPLSSGLLLAPDTQNDGILTVGELYTMNIPADLVTLSACETALGKIANGDDVVGFTRGFLYAGTQSIVSTLWKVDDQATSKLIQKFYRELEKTDKRQALRNAQRYVKNNINDHPYYWAAFQLTGNI</sequence>
<dbReference type="InterPro" id="IPR019734">
    <property type="entry name" value="TPR_rpt"/>
</dbReference>
<dbReference type="Gene3D" id="1.25.40.10">
    <property type="entry name" value="Tetratricopeptide repeat domain"/>
    <property type="match status" value="1"/>
</dbReference>
<dbReference type="Pfam" id="PF13181">
    <property type="entry name" value="TPR_8"/>
    <property type="match status" value="2"/>
</dbReference>
<feature type="domain" description="CHAT" evidence="1">
    <location>
        <begin position="562"/>
        <end position="827"/>
    </location>
</feature>
<name>A0ABM7PN44_9BACT</name>
<organism evidence="2 3">
    <name type="scientific">Desulfoluna limicola</name>
    <dbReference type="NCBI Taxonomy" id="2810562"/>
    <lineage>
        <taxon>Bacteria</taxon>
        <taxon>Pseudomonadati</taxon>
        <taxon>Thermodesulfobacteriota</taxon>
        <taxon>Desulfobacteria</taxon>
        <taxon>Desulfobacterales</taxon>
        <taxon>Desulfolunaceae</taxon>
        <taxon>Desulfoluna</taxon>
    </lineage>
</organism>
<dbReference type="Proteomes" id="UP001320148">
    <property type="component" value="Chromosome"/>
</dbReference>
<keyword evidence="3" id="KW-1185">Reference proteome</keyword>
<dbReference type="SUPFAM" id="SSF48452">
    <property type="entry name" value="TPR-like"/>
    <property type="match status" value="2"/>
</dbReference>
<accession>A0ABM7PN44</accession>
<evidence type="ECO:0000259" key="1">
    <source>
        <dbReference type="Pfam" id="PF12770"/>
    </source>
</evidence>
<evidence type="ECO:0000313" key="2">
    <source>
        <dbReference type="EMBL" id="BCS98942.1"/>
    </source>
</evidence>
<dbReference type="EMBL" id="AP024488">
    <property type="protein sequence ID" value="BCS98942.1"/>
    <property type="molecule type" value="Genomic_DNA"/>
</dbReference>
<dbReference type="PANTHER" id="PTHR10098">
    <property type="entry name" value="RAPSYN-RELATED"/>
    <property type="match status" value="1"/>
</dbReference>
<dbReference type="InterPro" id="IPR024983">
    <property type="entry name" value="CHAT_dom"/>
</dbReference>
<dbReference type="PROSITE" id="PS51257">
    <property type="entry name" value="PROKAR_LIPOPROTEIN"/>
    <property type="match status" value="1"/>
</dbReference>
<dbReference type="RefSeq" id="WP_236890299.1">
    <property type="nucleotide sequence ID" value="NZ_AP024488.1"/>
</dbReference>
<gene>
    <name evidence="2" type="ORF">DSLASN_45740</name>
</gene>
<dbReference type="InterPro" id="IPR011990">
    <property type="entry name" value="TPR-like_helical_dom_sf"/>
</dbReference>